<dbReference type="EMBL" id="EF083272">
    <property type="protein sequence ID" value="ABK22622.1"/>
    <property type="molecule type" value="mRNA"/>
</dbReference>
<dbReference type="PANTHER" id="PTHR34539:SF3">
    <property type="entry name" value="NAC DOMAIN-CONTAINING PROTEIN"/>
    <property type="match status" value="1"/>
</dbReference>
<reference evidence="2" key="1">
    <citation type="journal article" date="2008" name="BMC Genomics">
        <title>A conifer genomics resource of 200,000 spruce (Picea spp.) ESTs and 6,464 high-quality, sequence-finished full-length cDNAs for Sitka spruce (Picea sitchensis).</title>
        <authorList>
            <person name="Ralph S.G."/>
            <person name="Chun H.J."/>
            <person name="Kolosova N."/>
            <person name="Cooper D."/>
            <person name="Oddy C."/>
            <person name="Ritland C.E."/>
            <person name="Kirkpatrick R."/>
            <person name="Moore R."/>
            <person name="Barber S."/>
            <person name="Holt R.A."/>
            <person name="Jones S.J."/>
            <person name="Marra M.A."/>
            <person name="Douglas C.J."/>
            <person name="Ritland K."/>
            <person name="Bohlmann J."/>
        </authorList>
    </citation>
    <scope>NUCLEOTIDE SEQUENCE</scope>
    <source>
        <tissue evidence="3">Bark</tissue>
        <tissue evidence="2">Green portion of the leader tissue</tissue>
    </source>
</reference>
<dbReference type="OMA" id="NWHIEDD"/>
<evidence type="ECO:0000256" key="1">
    <source>
        <dbReference type="SAM" id="MobiDB-lite"/>
    </source>
</evidence>
<name>A9NMR5_PICSI</name>
<dbReference type="PANTHER" id="PTHR34539">
    <property type="entry name" value="T6J4.11 PROTEIN"/>
    <property type="match status" value="1"/>
</dbReference>
<dbReference type="AlphaFoldDB" id="A9NMR5"/>
<proteinExistence type="evidence at transcript level"/>
<accession>A9NMR5</accession>
<organism evidence="2">
    <name type="scientific">Picea sitchensis</name>
    <name type="common">Sitka spruce</name>
    <name type="synonym">Pinus sitchensis</name>
    <dbReference type="NCBI Taxonomy" id="3332"/>
    <lineage>
        <taxon>Eukaryota</taxon>
        <taxon>Viridiplantae</taxon>
        <taxon>Streptophyta</taxon>
        <taxon>Embryophyta</taxon>
        <taxon>Tracheophyta</taxon>
        <taxon>Spermatophyta</taxon>
        <taxon>Pinopsida</taxon>
        <taxon>Pinidae</taxon>
        <taxon>Conifers I</taxon>
        <taxon>Pinales</taxon>
        <taxon>Pinaceae</taxon>
        <taxon>Picea</taxon>
    </lineage>
</organism>
<evidence type="ECO:0000313" key="3">
    <source>
        <dbReference type="EMBL" id="ABK22622.1"/>
    </source>
</evidence>
<feature type="region of interest" description="Disordered" evidence="1">
    <location>
        <begin position="1"/>
        <end position="26"/>
    </location>
</feature>
<protein>
    <submittedName>
        <fullName evidence="2">Uncharacterized protein</fullName>
    </submittedName>
</protein>
<feature type="region of interest" description="Disordered" evidence="1">
    <location>
        <begin position="78"/>
        <end position="103"/>
    </location>
</feature>
<feature type="compositionally biased region" description="Low complexity" evidence="1">
    <location>
        <begin position="82"/>
        <end position="95"/>
    </location>
</feature>
<evidence type="ECO:0000313" key="2">
    <source>
        <dbReference type="EMBL" id="ABK21926.1"/>
    </source>
</evidence>
<sequence>MSEALRKRGREPEALEDSIGVREPKRFHDEEMQGFLHLLQLDVTLEDDEEEECAPSEELINGVIKSLEEEIGATCSSSYTPSISVDNSTASVSSSGQEGQTLDSDSGIDLCYLLEASDDELGIPPSPVLDLKDEVCLSARGTSASDLTENPDLKFLGENWHVECDFESYEQFVFDDAWDARQMQDYLSRDLVSQGTFYDGSISAPWRLEAAGGM</sequence>
<dbReference type="EMBL" id="EF082570">
    <property type="protein sequence ID" value="ABK21926.1"/>
    <property type="molecule type" value="mRNA"/>
</dbReference>